<evidence type="ECO:0000313" key="7">
    <source>
        <dbReference type="EMBL" id="CAD2188396.1"/>
    </source>
</evidence>
<feature type="transmembrane region" description="Helical" evidence="6">
    <location>
        <begin position="93"/>
        <end position="114"/>
    </location>
</feature>
<organism evidence="7 8">
    <name type="scientific">Meloidogyne enterolobii</name>
    <name type="common">Root-knot nematode worm</name>
    <name type="synonym">Meloidogyne mayaguensis</name>
    <dbReference type="NCBI Taxonomy" id="390850"/>
    <lineage>
        <taxon>Eukaryota</taxon>
        <taxon>Metazoa</taxon>
        <taxon>Ecdysozoa</taxon>
        <taxon>Nematoda</taxon>
        <taxon>Chromadorea</taxon>
        <taxon>Rhabditida</taxon>
        <taxon>Tylenchina</taxon>
        <taxon>Tylenchomorpha</taxon>
        <taxon>Tylenchoidea</taxon>
        <taxon>Meloidogynidae</taxon>
        <taxon>Meloidogyninae</taxon>
        <taxon>Meloidogyne</taxon>
    </lineage>
</organism>
<evidence type="ECO:0000256" key="5">
    <source>
        <dbReference type="ARBA" id="ARBA00023136"/>
    </source>
</evidence>
<dbReference type="PANTHER" id="PTHR12300:SF161">
    <property type="entry name" value="RECEPTOR EXPRESSION-ENHANCING PROTEIN"/>
    <property type="match status" value="1"/>
</dbReference>
<name>A0A6V7WN44_MELEN</name>
<dbReference type="GO" id="GO:0016020">
    <property type="term" value="C:membrane"/>
    <property type="evidence" value="ECO:0007669"/>
    <property type="project" value="UniProtKB-SubCell"/>
</dbReference>
<sequence>MPSLPPMMQKIIADLDKKLHEPGALTNMLDTIEKKTNVKRLHVFAGFVLIYSLYLLFGHWAQLACNITGFLYPAYVSIKAIESHTKEDDTQWLTYWVVFALLNIIEFFSDSILYYFPFYYLLKCVFLLWLYMPSTLGALLIYDRLIRPFHLQYQSQIEEKLNSARDGFNKNVKEN</sequence>
<dbReference type="Pfam" id="PF03134">
    <property type="entry name" value="TB2_DP1_HVA22"/>
    <property type="match status" value="1"/>
</dbReference>
<feature type="transmembrane region" description="Helical" evidence="6">
    <location>
        <begin position="120"/>
        <end position="142"/>
    </location>
</feature>
<evidence type="ECO:0000256" key="3">
    <source>
        <dbReference type="ARBA" id="ARBA00022692"/>
    </source>
</evidence>
<dbReference type="AlphaFoldDB" id="A0A6V7WN44"/>
<dbReference type="OrthoDB" id="10009287at2759"/>
<keyword evidence="4 6" id="KW-1133">Transmembrane helix</keyword>
<feature type="transmembrane region" description="Helical" evidence="6">
    <location>
        <begin position="41"/>
        <end position="57"/>
    </location>
</feature>
<keyword evidence="5 6" id="KW-0472">Membrane</keyword>
<evidence type="ECO:0000256" key="2">
    <source>
        <dbReference type="ARBA" id="ARBA00008573"/>
    </source>
</evidence>
<gene>
    <name evidence="7" type="ORF">MENT_LOCUS41045</name>
</gene>
<dbReference type="EMBL" id="CAJEWN010000691">
    <property type="protein sequence ID" value="CAD2188396.1"/>
    <property type="molecule type" value="Genomic_DNA"/>
</dbReference>
<evidence type="ECO:0000256" key="4">
    <source>
        <dbReference type="ARBA" id="ARBA00022989"/>
    </source>
</evidence>
<protein>
    <recommendedName>
        <fullName evidence="6">Receptor expression-enhancing protein</fullName>
    </recommendedName>
</protein>
<dbReference type="PANTHER" id="PTHR12300">
    <property type="entry name" value="HVA22-LIKE PROTEINS"/>
    <property type="match status" value="1"/>
</dbReference>
<evidence type="ECO:0000256" key="6">
    <source>
        <dbReference type="RuleBase" id="RU362006"/>
    </source>
</evidence>
<proteinExistence type="inferred from homology"/>
<comment type="subcellular location">
    <subcellularLocation>
        <location evidence="1 6">Membrane</location>
        <topology evidence="1 6">Multi-pass membrane protein</topology>
    </subcellularLocation>
</comment>
<accession>A0A6V7WN44</accession>
<dbReference type="Proteomes" id="UP000580250">
    <property type="component" value="Unassembled WGS sequence"/>
</dbReference>
<evidence type="ECO:0000256" key="1">
    <source>
        <dbReference type="ARBA" id="ARBA00004141"/>
    </source>
</evidence>
<evidence type="ECO:0000313" key="8">
    <source>
        <dbReference type="Proteomes" id="UP000580250"/>
    </source>
</evidence>
<comment type="similarity">
    <text evidence="2 6">Belongs to the DP1 family.</text>
</comment>
<comment type="caution">
    <text evidence="7">The sequence shown here is derived from an EMBL/GenBank/DDBJ whole genome shotgun (WGS) entry which is preliminary data.</text>
</comment>
<dbReference type="InterPro" id="IPR004345">
    <property type="entry name" value="TB2_DP1_HVA22"/>
</dbReference>
<reference evidence="7 8" key="1">
    <citation type="submission" date="2020-08" db="EMBL/GenBank/DDBJ databases">
        <authorList>
            <person name="Koutsovoulos G."/>
            <person name="Danchin GJ E."/>
        </authorList>
    </citation>
    <scope>NUCLEOTIDE SEQUENCE [LARGE SCALE GENOMIC DNA]</scope>
</reference>
<keyword evidence="3 6" id="KW-0812">Transmembrane</keyword>